<evidence type="ECO:0000313" key="1">
    <source>
        <dbReference type="EMBL" id="KKM93205.1"/>
    </source>
</evidence>
<organism evidence="1">
    <name type="scientific">marine sediment metagenome</name>
    <dbReference type="NCBI Taxonomy" id="412755"/>
    <lineage>
        <taxon>unclassified sequences</taxon>
        <taxon>metagenomes</taxon>
        <taxon>ecological metagenomes</taxon>
    </lineage>
</organism>
<dbReference type="AlphaFoldDB" id="A0A0F9NWF2"/>
<accession>A0A0F9NWF2</accession>
<feature type="non-terminal residue" evidence="1">
    <location>
        <position position="1"/>
    </location>
</feature>
<sequence>VSPDENCTYRDFLTKVLSKSATQGYSPSITVFKNLVKYYEKIKEGHHRDD</sequence>
<proteinExistence type="predicted"/>
<gene>
    <name evidence="1" type="ORF">LCGC14_1210630</name>
</gene>
<name>A0A0F9NWF2_9ZZZZ</name>
<dbReference type="EMBL" id="LAZR01006297">
    <property type="protein sequence ID" value="KKM93205.1"/>
    <property type="molecule type" value="Genomic_DNA"/>
</dbReference>
<protein>
    <submittedName>
        <fullName evidence="1">Uncharacterized protein</fullName>
    </submittedName>
</protein>
<comment type="caution">
    <text evidence="1">The sequence shown here is derived from an EMBL/GenBank/DDBJ whole genome shotgun (WGS) entry which is preliminary data.</text>
</comment>
<reference evidence="1" key="1">
    <citation type="journal article" date="2015" name="Nature">
        <title>Complex archaea that bridge the gap between prokaryotes and eukaryotes.</title>
        <authorList>
            <person name="Spang A."/>
            <person name="Saw J.H."/>
            <person name="Jorgensen S.L."/>
            <person name="Zaremba-Niedzwiedzka K."/>
            <person name="Martijn J."/>
            <person name="Lind A.E."/>
            <person name="van Eijk R."/>
            <person name="Schleper C."/>
            <person name="Guy L."/>
            <person name="Ettema T.J."/>
        </authorList>
    </citation>
    <scope>NUCLEOTIDE SEQUENCE</scope>
</reference>